<dbReference type="InterPro" id="IPR010994">
    <property type="entry name" value="RuvA_2-like"/>
</dbReference>
<dbReference type="Pfam" id="PF08459">
    <property type="entry name" value="UvrC_RNaseH_dom"/>
    <property type="match status" value="1"/>
</dbReference>
<evidence type="ECO:0000259" key="10">
    <source>
        <dbReference type="PROSITE" id="PS50164"/>
    </source>
</evidence>
<keyword evidence="4 7" id="KW-0267">Excision nuclease</keyword>
<dbReference type="Proteomes" id="UP001596456">
    <property type="component" value="Unassembled WGS sequence"/>
</dbReference>
<comment type="caution">
    <text evidence="12">The sequence shown here is derived from an EMBL/GenBank/DDBJ whole genome shotgun (WGS) entry which is preliminary data.</text>
</comment>
<comment type="subcellular location">
    <subcellularLocation>
        <location evidence="7">Cytoplasm</location>
    </subcellularLocation>
</comment>
<dbReference type="SUPFAM" id="SSF47781">
    <property type="entry name" value="RuvA domain 2-like"/>
    <property type="match status" value="1"/>
</dbReference>
<evidence type="ECO:0000256" key="7">
    <source>
        <dbReference type="HAMAP-Rule" id="MF_00203"/>
    </source>
</evidence>
<keyword evidence="2 7" id="KW-0227">DNA damage</keyword>
<evidence type="ECO:0000313" key="12">
    <source>
        <dbReference type="EMBL" id="MFC7333375.1"/>
    </source>
</evidence>
<keyword evidence="6 7" id="KW-0742">SOS response</keyword>
<dbReference type="Pfam" id="PF02151">
    <property type="entry name" value="UVR"/>
    <property type="match status" value="1"/>
</dbReference>
<dbReference type="PROSITE" id="PS50164">
    <property type="entry name" value="GIY_YIG"/>
    <property type="match status" value="1"/>
</dbReference>
<dbReference type="Gene3D" id="3.30.420.340">
    <property type="entry name" value="UvrC, RNAse H endonuclease domain"/>
    <property type="match status" value="1"/>
</dbReference>
<dbReference type="SUPFAM" id="SSF82771">
    <property type="entry name" value="GIY-YIG endonuclease"/>
    <property type="match status" value="1"/>
</dbReference>
<keyword evidence="5 7" id="KW-0234">DNA repair</keyword>
<evidence type="ECO:0000256" key="8">
    <source>
        <dbReference type="SAM" id="MobiDB-lite"/>
    </source>
</evidence>
<dbReference type="InterPro" id="IPR004791">
    <property type="entry name" value="UvrC"/>
</dbReference>
<dbReference type="SMART" id="SM00465">
    <property type="entry name" value="GIYc"/>
    <property type="match status" value="1"/>
</dbReference>
<evidence type="ECO:0000256" key="1">
    <source>
        <dbReference type="ARBA" id="ARBA00022490"/>
    </source>
</evidence>
<dbReference type="InterPro" id="IPR047296">
    <property type="entry name" value="GIY-YIG_UvrC_Cho"/>
</dbReference>
<feature type="domain" description="UvrC family homology region profile" evidence="11">
    <location>
        <begin position="335"/>
        <end position="564"/>
    </location>
</feature>
<protein>
    <recommendedName>
        <fullName evidence="7">UvrABC system protein C</fullName>
        <shortName evidence="7">Protein UvrC</shortName>
    </recommendedName>
    <alternativeName>
        <fullName evidence="7">Excinuclease ABC subunit C</fullName>
    </alternativeName>
</protein>
<gene>
    <name evidence="7 12" type="primary">uvrC</name>
    <name evidence="12" type="ORF">ACFQPS_09395</name>
</gene>
<comment type="similarity">
    <text evidence="7">Belongs to the UvrC family.</text>
</comment>
<keyword evidence="13" id="KW-1185">Reference proteome</keyword>
<dbReference type="Pfam" id="PF22920">
    <property type="entry name" value="UvrC_RNaseH"/>
    <property type="match status" value="1"/>
</dbReference>
<evidence type="ECO:0000256" key="4">
    <source>
        <dbReference type="ARBA" id="ARBA00022881"/>
    </source>
</evidence>
<dbReference type="InterPro" id="IPR000305">
    <property type="entry name" value="GIY-YIG_endonuc"/>
</dbReference>
<dbReference type="Pfam" id="PF01541">
    <property type="entry name" value="GIY-YIG"/>
    <property type="match status" value="1"/>
</dbReference>
<feature type="region of interest" description="Disordered" evidence="8">
    <location>
        <begin position="1"/>
        <end position="79"/>
    </location>
</feature>
<dbReference type="SUPFAM" id="SSF46600">
    <property type="entry name" value="C-terminal UvrC-binding domain of UvrB"/>
    <property type="match status" value="1"/>
</dbReference>
<feature type="domain" description="UVR" evidence="9">
    <location>
        <begin position="284"/>
        <end position="319"/>
    </location>
</feature>
<dbReference type="RefSeq" id="WP_377358420.1">
    <property type="nucleotide sequence ID" value="NZ_JBHTCM010000010.1"/>
</dbReference>
<evidence type="ECO:0000256" key="2">
    <source>
        <dbReference type="ARBA" id="ARBA00022763"/>
    </source>
</evidence>
<dbReference type="PANTHER" id="PTHR30562">
    <property type="entry name" value="UVRC/OXIDOREDUCTASE"/>
    <property type="match status" value="1"/>
</dbReference>
<evidence type="ECO:0000256" key="5">
    <source>
        <dbReference type="ARBA" id="ARBA00023204"/>
    </source>
</evidence>
<dbReference type="NCBIfam" id="TIGR00194">
    <property type="entry name" value="uvrC"/>
    <property type="match status" value="1"/>
</dbReference>
<dbReference type="InterPro" id="IPR038476">
    <property type="entry name" value="UvrC_RNase_H_dom_sf"/>
</dbReference>
<organism evidence="12 13">
    <name type="scientific">Rhodocista pekingensis</name>
    <dbReference type="NCBI Taxonomy" id="201185"/>
    <lineage>
        <taxon>Bacteria</taxon>
        <taxon>Pseudomonadati</taxon>
        <taxon>Pseudomonadota</taxon>
        <taxon>Alphaproteobacteria</taxon>
        <taxon>Rhodospirillales</taxon>
        <taxon>Azospirillaceae</taxon>
        <taxon>Rhodocista</taxon>
    </lineage>
</organism>
<reference evidence="13" key="1">
    <citation type="journal article" date="2019" name="Int. J. Syst. Evol. Microbiol.">
        <title>The Global Catalogue of Microorganisms (GCM) 10K type strain sequencing project: providing services to taxonomists for standard genome sequencing and annotation.</title>
        <authorList>
            <consortium name="The Broad Institute Genomics Platform"/>
            <consortium name="The Broad Institute Genome Sequencing Center for Infectious Disease"/>
            <person name="Wu L."/>
            <person name="Ma J."/>
        </authorList>
    </citation>
    <scope>NUCLEOTIDE SEQUENCE [LARGE SCALE GENOMIC DNA]</scope>
    <source>
        <strain evidence="13">CGMCC 1.16275</strain>
    </source>
</reference>
<evidence type="ECO:0000259" key="9">
    <source>
        <dbReference type="PROSITE" id="PS50151"/>
    </source>
</evidence>
<name>A0ABW2KWM3_9PROT</name>
<dbReference type="Gene3D" id="3.40.1440.10">
    <property type="entry name" value="GIY-YIG endonuclease"/>
    <property type="match status" value="1"/>
</dbReference>
<dbReference type="EMBL" id="JBHTCM010000010">
    <property type="protein sequence ID" value="MFC7333375.1"/>
    <property type="molecule type" value="Genomic_DNA"/>
</dbReference>
<evidence type="ECO:0000256" key="3">
    <source>
        <dbReference type="ARBA" id="ARBA00022769"/>
    </source>
</evidence>
<dbReference type="InterPro" id="IPR001162">
    <property type="entry name" value="UvrC_RNase_H_dom"/>
</dbReference>
<keyword evidence="1 7" id="KW-0963">Cytoplasm</keyword>
<comment type="subunit">
    <text evidence="7">Interacts with UvrB in an incision complex.</text>
</comment>
<keyword evidence="3 7" id="KW-0228">DNA excision</keyword>
<dbReference type="Pfam" id="PF14520">
    <property type="entry name" value="HHH_5"/>
    <property type="match status" value="1"/>
</dbReference>
<dbReference type="InterPro" id="IPR001943">
    <property type="entry name" value="UVR_dom"/>
</dbReference>
<dbReference type="NCBIfam" id="NF001824">
    <property type="entry name" value="PRK00558.1-5"/>
    <property type="match status" value="1"/>
</dbReference>
<evidence type="ECO:0000313" key="13">
    <source>
        <dbReference type="Proteomes" id="UP001596456"/>
    </source>
</evidence>
<evidence type="ECO:0000256" key="6">
    <source>
        <dbReference type="ARBA" id="ARBA00023236"/>
    </source>
</evidence>
<evidence type="ECO:0000259" key="11">
    <source>
        <dbReference type="PROSITE" id="PS50165"/>
    </source>
</evidence>
<dbReference type="Gene3D" id="4.10.860.10">
    <property type="entry name" value="UVR domain"/>
    <property type="match status" value="1"/>
</dbReference>
<dbReference type="PROSITE" id="PS50165">
    <property type="entry name" value="UVRC"/>
    <property type="match status" value="1"/>
</dbReference>
<dbReference type="PANTHER" id="PTHR30562:SF1">
    <property type="entry name" value="UVRABC SYSTEM PROTEIN C"/>
    <property type="match status" value="1"/>
</dbReference>
<comment type="function">
    <text evidence="7">The UvrABC repair system catalyzes the recognition and processing of DNA lesions. UvrC both incises the 5' and 3' sides of the lesion. The N-terminal half is responsible for the 3' incision and the C-terminal half is responsible for the 5' incision.</text>
</comment>
<dbReference type="InterPro" id="IPR035901">
    <property type="entry name" value="GIY-YIG_endonuc_sf"/>
</dbReference>
<dbReference type="CDD" id="cd10434">
    <property type="entry name" value="GIY-YIG_UvrC_Cho"/>
    <property type="match status" value="1"/>
</dbReference>
<accession>A0ABW2KWM3</accession>
<sequence>MSGMHPDETPPPQDAETLPPVNAPAVDSPVRPAPGGPEGGPEEGPTETGSPAESGGEGAGGTAPAEARPGRRRRGSVADLARGVETIKGYLRTLPDRPGVYRMLSAEGDVLYVGKARNLKRRVTNYTQVAKLPVRLQRMVAETVTMEFVTTHTEVEALLLESNLIKRLMPRYNVLLRDDKSFPHILITGDHPFPQLTKHRGARDRAGSYYGPFASAGAVNRVMTALQRAFQIRTCADTVFASRTRPCLQFQIKRCTAPCVGRVGEAGYAAQVAEAKSFLSGRSSEVQARLAQAMQDAAESLEFETAAKLRDRIRALTAIQAHQDINVEGVEDADVIAAHQDGGVTCIQVFFFRGGRNYGNRAYFPSHDKAQDTPEVLSAFVAQFYENKAAPELVLVSEDLPEHALLQEALSVRAGHRVALVAPKRGDKRRVVDHALTNAREAHGRRLAESGSQAKLLAGVAEVFGLAEPPQRIEVYDNSHIQGTNAVGGMIVAGPEGFLKSAYRKFNIKDPTAAGDDYAMMREVLTRRFERALKEDPERTGGTWPDLLLIDGGEGQLAVALEVLAELGIDDVPLAGIAKGPDRDAGRERFFLPGRPPFGLDPKSPVLYYLQRLRDEAHRFAIGTHRARREKALGASPLDEIAGIGPRRKKALLHHFGSARAVSRAGLQDLASVEGISEAVARIIYDHFHPDG</sequence>
<proteinExistence type="inferred from homology"/>
<dbReference type="PROSITE" id="PS50151">
    <property type="entry name" value="UVR"/>
    <property type="match status" value="1"/>
</dbReference>
<dbReference type="HAMAP" id="MF_00203">
    <property type="entry name" value="UvrC"/>
    <property type="match status" value="1"/>
</dbReference>
<dbReference type="InterPro" id="IPR036876">
    <property type="entry name" value="UVR_dom_sf"/>
</dbReference>
<dbReference type="Gene3D" id="1.10.150.20">
    <property type="entry name" value="5' to 3' exonuclease, C-terminal subdomain"/>
    <property type="match status" value="1"/>
</dbReference>
<feature type="domain" description="GIY-YIG" evidence="10">
    <location>
        <begin position="96"/>
        <end position="174"/>
    </location>
</feature>
<dbReference type="InterPro" id="IPR050066">
    <property type="entry name" value="UvrABC_protein_C"/>
</dbReference>